<name>A0A1W0E340_9MICR</name>
<evidence type="ECO:0000313" key="1">
    <source>
        <dbReference type="EMBL" id="OQS53651.1"/>
    </source>
</evidence>
<reference evidence="1 2" key="1">
    <citation type="journal article" date="2017" name="Environ. Microbiol.">
        <title>Decay of the glycolytic pathway and adaptation to intranuclear parasitism within Enterocytozoonidae microsporidia.</title>
        <authorList>
            <person name="Wiredu Boakye D."/>
            <person name="Jaroenlak P."/>
            <person name="Prachumwat A."/>
            <person name="Williams T.A."/>
            <person name="Bateman K.S."/>
            <person name="Itsathitphaisarn O."/>
            <person name="Sritunyalucksana K."/>
            <person name="Paszkiewicz K.H."/>
            <person name="Moore K.A."/>
            <person name="Stentiford G.D."/>
            <person name="Williams B.A."/>
        </authorList>
    </citation>
    <scope>NUCLEOTIDE SEQUENCE [LARGE SCALE GENOMIC DNA]</scope>
    <source>
        <strain evidence="1 2">TH1</strain>
    </source>
</reference>
<dbReference type="AlphaFoldDB" id="A0A1W0E340"/>
<organism evidence="1 2">
    <name type="scientific">Ecytonucleospora hepatopenaei</name>
    <dbReference type="NCBI Taxonomy" id="646526"/>
    <lineage>
        <taxon>Eukaryota</taxon>
        <taxon>Fungi</taxon>
        <taxon>Fungi incertae sedis</taxon>
        <taxon>Microsporidia</taxon>
        <taxon>Enterocytozoonidae</taxon>
        <taxon>Ecytonucleospora</taxon>
    </lineage>
</organism>
<protein>
    <submittedName>
        <fullName evidence="1">Uncharacterized protein</fullName>
    </submittedName>
</protein>
<dbReference type="VEuPathDB" id="MicrosporidiaDB:EHP00_1353"/>
<proteinExistence type="predicted"/>
<keyword evidence="2" id="KW-1185">Reference proteome</keyword>
<dbReference type="Proteomes" id="UP000192758">
    <property type="component" value="Unassembled WGS sequence"/>
</dbReference>
<sequence length="81" mass="9323">MFSLLHNTFDPTKLDQTSANTPSISLNFFGKRNKNALDHAKRHIGKKEYPMILQHVVSPAYSSANKFKRENIPIEKNMHNI</sequence>
<dbReference type="EMBL" id="MNPJ01000027">
    <property type="protein sequence ID" value="OQS53651.1"/>
    <property type="molecule type" value="Genomic_DNA"/>
</dbReference>
<comment type="caution">
    <text evidence="1">The sequence shown here is derived from an EMBL/GenBank/DDBJ whole genome shotgun (WGS) entry which is preliminary data.</text>
</comment>
<accession>A0A1W0E340</accession>
<evidence type="ECO:0000313" key="2">
    <source>
        <dbReference type="Proteomes" id="UP000192758"/>
    </source>
</evidence>
<gene>
    <name evidence="1" type="ORF">EHP00_1353</name>
</gene>